<dbReference type="Proteomes" id="UP000743370">
    <property type="component" value="Unassembled WGS sequence"/>
</dbReference>
<dbReference type="Proteomes" id="UP000053144">
    <property type="component" value="Chromosome 7"/>
</dbReference>
<name>A0A0L9UX46_PHAAN</name>
<organism evidence="3 4">
    <name type="scientific">Phaseolus angularis</name>
    <name type="common">Azuki bean</name>
    <name type="synonym">Vigna angularis</name>
    <dbReference type="NCBI Taxonomy" id="3914"/>
    <lineage>
        <taxon>Eukaryota</taxon>
        <taxon>Viridiplantae</taxon>
        <taxon>Streptophyta</taxon>
        <taxon>Embryophyta</taxon>
        <taxon>Tracheophyta</taxon>
        <taxon>Spermatophyta</taxon>
        <taxon>Magnoliopsida</taxon>
        <taxon>eudicotyledons</taxon>
        <taxon>Gunneridae</taxon>
        <taxon>Pentapetalae</taxon>
        <taxon>rosids</taxon>
        <taxon>fabids</taxon>
        <taxon>Fabales</taxon>
        <taxon>Fabaceae</taxon>
        <taxon>Papilionoideae</taxon>
        <taxon>50 kb inversion clade</taxon>
        <taxon>NPAAA clade</taxon>
        <taxon>indigoferoid/millettioid clade</taxon>
        <taxon>Phaseoleae</taxon>
        <taxon>Vigna</taxon>
    </lineage>
</organism>
<reference evidence="4" key="1">
    <citation type="journal article" date="2015" name="Proc. Natl. Acad. Sci. U.S.A.">
        <title>Genome sequencing of adzuki bean (Vigna angularis) provides insight into high starch and low fat accumulation and domestication.</title>
        <authorList>
            <person name="Yang K."/>
            <person name="Tian Z."/>
            <person name="Chen C."/>
            <person name="Luo L."/>
            <person name="Zhao B."/>
            <person name="Wang Z."/>
            <person name="Yu L."/>
            <person name="Li Y."/>
            <person name="Sun Y."/>
            <person name="Li W."/>
            <person name="Chen Y."/>
            <person name="Li Y."/>
            <person name="Zhang Y."/>
            <person name="Ai D."/>
            <person name="Zhao J."/>
            <person name="Shang C."/>
            <person name="Ma Y."/>
            <person name="Wu B."/>
            <person name="Wang M."/>
            <person name="Gao L."/>
            <person name="Sun D."/>
            <person name="Zhang P."/>
            <person name="Guo F."/>
            <person name="Wang W."/>
            <person name="Li Y."/>
            <person name="Wang J."/>
            <person name="Varshney R.K."/>
            <person name="Wang J."/>
            <person name="Ling H.Q."/>
            <person name="Wan P."/>
        </authorList>
    </citation>
    <scope>NUCLEOTIDE SEQUENCE</scope>
    <source>
        <strain evidence="4">cv. Jingnong 6</strain>
    </source>
</reference>
<reference evidence="2 5" key="3">
    <citation type="submission" date="2020-05" db="EMBL/GenBank/DDBJ databases">
        <title>Vigna angularis (adzuki bean) Var. LongXiaoDou No. 4 denovo assembly.</title>
        <authorList>
            <person name="Xiang H."/>
        </authorList>
    </citation>
    <scope>NUCLEOTIDE SEQUENCE [LARGE SCALE GENOMIC DNA]</scope>
    <source>
        <tissue evidence="2">Leaf</tissue>
    </source>
</reference>
<dbReference type="EMBL" id="CM003377">
    <property type="protein sequence ID" value="KOM47425.1"/>
    <property type="molecule type" value="Genomic_DNA"/>
</dbReference>
<accession>A0A0L9UX46</accession>
<protein>
    <submittedName>
        <fullName evidence="3">Uncharacterized protein</fullName>
    </submittedName>
</protein>
<dbReference type="EMBL" id="JABFOF010000007">
    <property type="protein sequence ID" value="KAG2391560.1"/>
    <property type="molecule type" value="Genomic_DNA"/>
</dbReference>
<sequence>MLVRGNGLATTSTMAEEARREEDEEEEGNVAVERRRRQCCGGIRRTMVVVCLRKKNCSHRRWKHRRKSSNGRGGERFLFRGGEVEQRKSASVSRFLKFKMGYCLGSPLNRGNNTLTTSIKIETEA</sequence>
<evidence type="ECO:0000256" key="1">
    <source>
        <dbReference type="SAM" id="MobiDB-lite"/>
    </source>
</evidence>
<dbReference type="AlphaFoldDB" id="A0A0L9UX46"/>
<evidence type="ECO:0000313" key="5">
    <source>
        <dbReference type="Proteomes" id="UP000743370"/>
    </source>
</evidence>
<dbReference type="Gramene" id="KOM47425">
    <property type="protein sequence ID" value="KOM47425"/>
    <property type="gene ID" value="LR48_Vigan07g112900"/>
</dbReference>
<gene>
    <name evidence="2" type="ORF">HKW66_Vig0126790</name>
    <name evidence="3" type="ORF">LR48_Vigan07g112900</name>
</gene>
<evidence type="ECO:0000313" key="2">
    <source>
        <dbReference type="EMBL" id="KAG2391560.1"/>
    </source>
</evidence>
<evidence type="ECO:0000313" key="3">
    <source>
        <dbReference type="EMBL" id="KOM47425.1"/>
    </source>
</evidence>
<proteinExistence type="predicted"/>
<reference evidence="3" key="2">
    <citation type="submission" date="2015-02" db="EMBL/GenBank/DDBJ databases">
        <authorList>
            <person name="Chooi Y.-H."/>
        </authorList>
    </citation>
    <scope>NUCLEOTIDE SEQUENCE</scope>
    <source>
        <tissue evidence="3">Seedling</tissue>
    </source>
</reference>
<evidence type="ECO:0000313" key="4">
    <source>
        <dbReference type="Proteomes" id="UP000053144"/>
    </source>
</evidence>
<feature type="region of interest" description="Disordered" evidence="1">
    <location>
        <begin position="1"/>
        <end position="29"/>
    </location>
</feature>